<reference evidence="2 3" key="1">
    <citation type="submission" date="2019-07" db="EMBL/GenBank/DDBJ databases">
        <title>Thalassofilum flectens gen. nov., sp. nov., a novel moderate thermophilic anaerobe from a shallow sea hot spring in Kunashir Island (Russia), representing a new family in the order Bacteroidales, and proposal of Thalassofilacea fam. nov.</title>
        <authorList>
            <person name="Kochetkova T.V."/>
            <person name="Podosokorskaya O.A."/>
            <person name="Novikov A."/>
            <person name="Elcheninov A.G."/>
            <person name="Toshchakov S.V."/>
            <person name="Kublanov I.V."/>
        </authorList>
    </citation>
    <scope>NUCLEOTIDE SEQUENCE [LARGE SCALE GENOMIC DNA]</scope>
    <source>
        <strain evidence="2 3">38-H</strain>
    </source>
</reference>
<gene>
    <name evidence="2" type="ORF">FHG85_01955</name>
</gene>
<protein>
    <submittedName>
        <fullName evidence="2">Uncharacterized protein</fullName>
    </submittedName>
</protein>
<feature type="transmembrane region" description="Helical" evidence="1">
    <location>
        <begin position="111"/>
        <end position="134"/>
    </location>
</feature>
<organism evidence="2 3">
    <name type="scientific">Tenuifilum thalassicum</name>
    <dbReference type="NCBI Taxonomy" id="2590900"/>
    <lineage>
        <taxon>Bacteria</taxon>
        <taxon>Pseudomonadati</taxon>
        <taxon>Bacteroidota</taxon>
        <taxon>Bacteroidia</taxon>
        <taxon>Bacteroidales</taxon>
        <taxon>Tenuifilaceae</taxon>
        <taxon>Tenuifilum</taxon>
    </lineage>
</organism>
<accession>A0A7D3XEW9</accession>
<dbReference type="AlphaFoldDB" id="A0A7D3XEW9"/>
<evidence type="ECO:0000256" key="1">
    <source>
        <dbReference type="SAM" id="Phobius"/>
    </source>
</evidence>
<keyword evidence="1" id="KW-0812">Transmembrane</keyword>
<dbReference type="Proteomes" id="UP000500961">
    <property type="component" value="Chromosome"/>
</dbReference>
<dbReference type="RefSeq" id="WP_173072595.1">
    <property type="nucleotide sequence ID" value="NZ_CP041345.1"/>
</dbReference>
<feature type="transmembrane region" description="Helical" evidence="1">
    <location>
        <begin position="42"/>
        <end position="61"/>
    </location>
</feature>
<keyword evidence="3" id="KW-1185">Reference proteome</keyword>
<evidence type="ECO:0000313" key="3">
    <source>
        <dbReference type="Proteomes" id="UP000500961"/>
    </source>
</evidence>
<dbReference type="KEGG" id="ttz:FHG85_01955"/>
<keyword evidence="1" id="KW-0472">Membrane</keyword>
<dbReference type="EMBL" id="CP041345">
    <property type="protein sequence ID" value="QKG79077.1"/>
    <property type="molecule type" value="Genomic_DNA"/>
</dbReference>
<name>A0A7D3XEW9_9BACT</name>
<proteinExistence type="predicted"/>
<sequence>MNSRLSTYARVLSWLLMGVSIVITVLFFMSNQDVESVQSFIVWAYILFGIAAVTALVFPVINFVRNPKNAVKSLIGLGAIAVVFLIGYLAADATALPSPTQNPDLSNPSVLVISDTGLIATYILFGSALFLMLYTGIRSVFHK</sequence>
<feature type="transmembrane region" description="Helical" evidence="1">
    <location>
        <begin position="73"/>
        <end position="91"/>
    </location>
</feature>
<feature type="transmembrane region" description="Helical" evidence="1">
    <location>
        <begin position="12"/>
        <end position="30"/>
    </location>
</feature>
<keyword evidence="1" id="KW-1133">Transmembrane helix</keyword>
<evidence type="ECO:0000313" key="2">
    <source>
        <dbReference type="EMBL" id="QKG79077.1"/>
    </source>
</evidence>